<feature type="transmembrane region" description="Helical" evidence="10">
    <location>
        <begin position="527"/>
        <end position="547"/>
    </location>
</feature>
<evidence type="ECO:0000256" key="8">
    <source>
        <dbReference type="ARBA" id="ARBA00059506"/>
    </source>
</evidence>
<evidence type="ECO:0000256" key="11">
    <source>
        <dbReference type="SAM" id="Coils"/>
    </source>
</evidence>
<dbReference type="GO" id="GO:0051117">
    <property type="term" value="F:ATPase binding"/>
    <property type="evidence" value="ECO:0007669"/>
    <property type="project" value="TreeGrafter"/>
</dbReference>
<protein>
    <recommendedName>
        <fullName evidence="9 10">A-type ATP synthase subunit I</fullName>
    </recommendedName>
</protein>
<comment type="similarity">
    <text evidence="2 10">Belongs to the V-ATPase 116 kDa subunit family.</text>
</comment>
<evidence type="ECO:0000313" key="13">
    <source>
        <dbReference type="Proteomes" id="UP000183815"/>
    </source>
</evidence>
<dbReference type="PANTHER" id="PTHR11629:SF63">
    <property type="entry name" value="V-TYPE PROTON ATPASE SUBUNIT A"/>
    <property type="match status" value="1"/>
</dbReference>
<dbReference type="InterPro" id="IPR002490">
    <property type="entry name" value="V-ATPase_116kDa_su"/>
</dbReference>
<proteinExistence type="inferred from homology"/>
<feature type="coiled-coil region" evidence="11">
    <location>
        <begin position="87"/>
        <end position="121"/>
    </location>
</feature>
<organism evidence="12 13">
    <name type="scientific">Marine Group III euryarchaeote CG-Bathy1</name>
    <dbReference type="NCBI Taxonomy" id="1889001"/>
    <lineage>
        <taxon>Archaea</taxon>
        <taxon>Methanobacteriati</taxon>
        <taxon>Thermoplasmatota</taxon>
        <taxon>Thermoplasmata</taxon>
        <taxon>Candidatus Thermoprofundales</taxon>
    </lineage>
</organism>
<evidence type="ECO:0000313" key="12">
    <source>
        <dbReference type="EMBL" id="OIR19061.1"/>
    </source>
</evidence>
<keyword evidence="5 10" id="KW-1133">Transmembrane helix</keyword>
<dbReference type="GO" id="GO:0046961">
    <property type="term" value="F:proton-transporting ATPase activity, rotational mechanism"/>
    <property type="evidence" value="ECO:0007669"/>
    <property type="project" value="InterPro"/>
</dbReference>
<evidence type="ECO:0000256" key="1">
    <source>
        <dbReference type="ARBA" id="ARBA00004141"/>
    </source>
</evidence>
<comment type="function">
    <text evidence="8">Component of the A-type ATP synthase that produces ATP from ADP in the presence of a proton gradient across the membrane.</text>
</comment>
<dbReference type="GO" id="GO:0016471">
    <property type="term" value="C:vacuolar proton-transporting V-type ATPase complex"/>
    <property type="evidence" value="ECO:0007669"/>
    <property type="project" value="TreeGrafter"/>
</dbReference>
<accession>A0A1J5TRU9</accession>
<dbReference type="EMBL" id="MIYU01000006">
    <property type="protein sequence ID" value="OIR19061.1"/>
    <property type="molecule type" value="Genomic_DNA"/>
</dbReference>
<comment type="caution">
    <text evidence="12">The sequence shown here is derived from an EMBL/GenBank/DDBJ whole genome shotgun (WGS) entry which is preliminary data.</text>
</comment>
<dbReference type="Proteomes" id="UP000183815">
    <property type="component" value="Unassembled WGS sequence"/>
</dbReference>
<sequence>MFKPTSMMRVTLSGLSIDLERVSNNLAEERLIHLIEYGNDCDGFETGESLSYGEKTSEALVRVRSLIKMLNVEPMAPSMLRTSDELSDGIDERLNDVENKAVELRDKIREMSQEVEESKARMEMLSAFSGLGLNLELMTGYENLDVFTGKLSGEIDIDGVEEIRTDEMTAIFSPKNKSEEVEKQLMKLGFKSIAPPKGEGNPEKEYELIKETVDKRETEMEALQYEMEALALREGHWLIVIEEHLSTKVEKANLPLKLALSENTFTLDGWIPESEFGKLKRAVENVEIHIEEGNGEGEPPVKLENKEVVKPFELFTKLYGIPNHREFDPTALLFLAYPLFFGMMIGDLGYGLVYFLMGHMIVKKFGHVTDTAAFGRIIRTAGLWTVIFGTFVFTEAFGKPIGLAEYLPGWMTLDKHLSEDVATMLQISFGIGMGYVTLGILIGFYNVMNLHGFKHAAEEKLSWLMIMWGGLVYIPILLFGQELIPGTASLEIPALILFLMGTALAVYAEGAIALVELPSVFVHVISYVRIAALGLADFGLATAVNRIALQDIGMEGTNIIFAILVLLLGHIVIVVIGLIGSGINSLRLQYVECFPKFFQGGGTDYAPFGHARIYTKKMEATT</sequence>
<keyword evidence="4 10" id="KW-0812">Transmembrane</keyword>
<keyword evidence="11" id="KW-0175">Coiled coil</keyword>
<keyword evidence="7 10" id="KW-0472">Membrane</keyword>
<feature type="transmembrane region" description="Helical" evidence="10">
    <location>
        <begin position="559"/>
        <end position="579"/>
    </location>
</feature>
<evidence type="ECO:0000256" key="4">
    <source>
        <dbReference type="ARBA" id="ARBA00022692"/>
    </source>
</evidence>
<evidence type="ECO:0000256" key="9">
    <source>
        <dbReference type="ARBA" id="ARBA00068671"/>
    </source>
</evidence>
<dbReference type="PANTHER" id="PTHR11629">
    <property type="entry name" value="VACUOLAR PROTON ATPASES"/>
    <property type="match status" value="1"/>
</dbReference>
<feature type="transmembrane region" description="Helical" evidence="10">
    <location>
        <begin position="331"/>
        <end position="356"/>
    </location>
</feature>
<name>A0A1J5TRU9_9ARCH</name>
<feature type="transmembrane region" description="Helical" evidence="10">
    <location>
        <begin position="377"/>
        <end position="401"/>
    </location>
</feature>
<evidence type="ECO:0000256" key="5">
    <source>
        <dbReference type="ARBA" id="ARBA00022989"/>
    </source>
</evidence>
<dbReference type="Pfam" id="PF01496">
    <property type="entry name" value="V_ATPase_I"/>
    <property type="match status" value="1"/>
</dbReference>
<dbReference type="GO" id="GO:0007035">
    <property type="term" value="P:vacuolar acidification"/>
    <property type="evidence" value="ECO:0007669"/>
    <property type="project" value="TreeGrafter"/>
</dbReference>
<reference evidence="12 13" key="1">
    <citation type="submission" date="2016-08" db="EMBL/GenBank/DDBJ databases">
        <title>New Insights into Marine Group III Euryarchaeota, from dark to light.</title>
        <authorList>
            <person name="Haro-Moreno J.M."/>
            <person name="Rodriguez-Valera F."/>
            <person name="Lopez-Garcia P."/>
            <person name="Moreira D."/>
            <person name="Martin-Cuadrado A.B."/>
        </authorList>
    </citation>
    <scope>NUCLEOTIDE SEQUENCE [LARGE SCALE GENOMIC DNA]</scope>
    <source>
        <strain evidence="12">CG-Bathy1</strain>
    </source>
</reference>
<dbReference type="GO" id="GO:0033179">
    <property type="term" value="C:proton-transporting V-type ATPase, V0 domain"/>
    <property type="evidence" value="ECO:0007669"/>
    <property type="project" value="InterPro"/>
</dbReference>
<dbReference type="AlphaFoldDB" id="A0A1J5TRU9"/>
<feature type="transmembrane region" description="Helical" evidence="10">
    <location>
        <begin position="492"/>
        <end position="515"/>
    </location>
</feature>
<evidence type="ECO:0000256" key="7">
    <source>
        <dbReference type="ARBA" id="ARBA00023136"/>
    </source>
</evidence>
<feature type="transmembrane region" description="Helical" evidence="10">
    <location>
        <begin position="421"/>
        <end position="448"/>
    </location>
</feature>
<gene>
    <name evidence="12" type="ORF">BEU04_04435</name>
</gene>
<keyword evidence="3 10" id="KW-0813">Transport</keyword>
<evidence type="ECO:0000256" key="2">
    <source>
        <dbReference type="ARBA" id="ARBA00009904"/>
    </source>
</evidence>
<feature type="transmembrane region" description="Helical" evidence="10">
    <location>
        <begin position="460"/>
        <end position="480"/>
    </location>
</feature>
<evidence type="ECO:0000256" key="6">
    <source>
        <dbReference type="ARBA" id="ARBA00023065"/>
    </source>
</evidence>
<evidence type="ECO:0000256" key="3">
    <source>
        <dbReference type="ARBA" id="ARBA00022448"/>
    </source>
</evidence>
<keyword evidence="6 10" id="KW-0406">Ion transport</keyword>
<evidence type="ECO:0000256" key="10">
    <source>
        <dbReference type="RuleBase" id="RU361189"/>
    </source>
</evidence>
<comment type="subcellular location">
    <subcellularLocation>
        <location evidence="1">Membrane</location>
        <topology evidence="1">Multi-pass membrane protein</topology>
    </subcellularLocation>
</comment>